<evidence type="ECO:0000313" key="1">
    <source>
        <dbReference type="EMBL" id="PXY16561.1"/>
    </source>
</evidence>
<geneLocation type="plasmid" evidence="2">
    <name>ppmurdsm45305</name>
</geneLocation>
<keyword evidence="1" id="KW-0614">Plasmid</keyword>
<name>A0A2V4APH0_9PSEU</name>
<evidence type="ECO:0000313" key="2">
    <source>
        <dbReference type="Proteomes" id="UP000249915"/>
    </source>
</evidence>
<organism evidence="1 2">
    <name type="scientific">Prauserella muralis</name>
    <dbReference type="NCBI Taxonomy" id="588067"/>
    <lineage>
        <taxon>Bacteria</taxon>
        <taxon>Bacillati</taxon>
        <taxon>Actinomycetota</taxon>
        <taxon>Actinomycetes</taxon>
        <taxon>Pseudonocardiales</taxon>
        <taxon>Pseudonocardiaceae</taxon>
        <taxon>Prauserella</taxon>
    </lineage>
</organism>
<accession>A0A2V4APH0</accession>
<gene>
    <name evidence="1" type="ORF">BAY60_35775</name>
</gene>
<sequence>MRIVLQRDMCGSGRTCPNINSTDRGTYVVQGYDVPPEQALASGQVTVEVPMSLLPELATAAPRSGLFLTDRETVLLSGDQVTDPDVLAELNMPTGENAVEVPRAMLRELEVTDAR</sequence>
<dbReference type="EMBL" id="MASW01000024">
    <property type="protein sequence ID" value="PXY16561.1"/>
    <property type="molecule type" value="Genomic_DNA"/>
</dbReference>
<comment type="caution">
    <text evidence="1">The sequence shown here is derived from an EMBL/GenBank/DDBJ whole genome shotgun (WGS) entry which is preliminary data.</text>
</comment>
<protein>
    <submittedName>
        <fullName evidence="1">Uncharacterized protein</fullName>
    </submittedName>
</protein>
<proteinExistence type="predicted"/>
<dbReference type="AlphaFoldDB" id="A0A2V4APH0"/>
<dbReference type="Proteomes" id="UP000249915">
    <property type="component" value="Plasmid pPmurDSM45305"/>
</dbReference>
<dbReference type="RefSeq" id="WP_211787789.1">
    <property type="nucleotide sequence ID" value="NZ_CM009984.1"/>
</dbReference>
<keyword evidence="2" id="KW-1185">Reference proteome</keyword>
<reference evidence="1 2" key="1">
    <citation type="submission" date="2016-07" db="EMBL/GenBank/DDBJ databases">
        <title>Draft genome sequence of Prauserella muralis DSM 45305, isolated from a mould-covered wall in an indoor environment.</title>
        <authorList>
            <person name="Ruckert C."/>
            <person name="Albersmeier A."/>
            <person name="Jiang C.-L."/>
            <person name="Jiang Y."/>
            <person name="Kalinowski J."/>
            <person name="Schneider O."/>
            <person name="Winkler A."/>
            <person name="Zotchev S.B."/>
        </authorList>
    </citation>
    <scope>NUCLEOTIDE SEQUENCE [LARGE SCALE GENOMIC DNA]</scope>
    <source>
        <strain evidence="1 2">DSM 45305</strain>
        <plasmid evidence="2">ppmurdsm45305</plasmid>
    </source>
</reference>